<evidence type="ECO:0000256" key="4">
    <source>
        <dbReference type="ARBA" id="ARBA00022519"/>
    </source>
</evidence>
<keyword evidence="3" id="KW-1003">Cell membrane</keyword>
<dbReference type="InParanoid" id="A0A1H8ZRV2"/>
<gene>
    <name evidence="11" type="ORF">SAMN05444359_101424</name>
</gene>
<organism evidence="11 12">
    <name type="scientific">Neolewinella agarilytica</name>
    <dbReference type="NCBI Taxonomy" id="478744"/>
    <lineage>
        <taxon>Bacteria</taxon>
        <taxon>Pseudomonadati</taxon>
        <taxon>Bacteroidota</taxon>
        <taxon>Saprospiria</taxon>
        <taxon>Saprospirales</taxon>
        <taxon>Lewinellaceae</taxon>
        <taxon>Neolewinella</taxon>
    </lineage>
</organism>
<dbReference type="PANTHER" id="PTHR35011:SF4">
    <property type="entry name" value="SLL1102 PROTEIN"/>
    <property type="match status" value="1"/>
</dbReference>
<dbReference type="GO" id="GO:0005886">
    <property type="term" value="C:plasma membrane"/>
    <property type="evidence" value="ECO:0007669"/>
    <property type="project" value="UniProtKB-SubCell"/>
</dbReference>
<keyword evidence="12" id="KW-1185">Reference proteome</keyword>
<dbReference type="PANTHER" id="PTHR35011">
    <property type="entry name" value="2,3-DIKETO-L-GULONATE TRAP TRANSPORTER SMALL PERMEASE PROTEIN YIAM"/>
    <property type="match status" value="1"/>
</dbReference>
<dbReference type="RefSeq" id="WP_245748386.1">
    <property type="nucleotide sequence ID" value="NZ_FOFB01000001.1"/>
</dbReference>
<keyword evidence="4" id="KW-0997">Cell inner membrane</keyword>
<feature type="transmembrane region" description="Helical" evidence="9">
    <location>
        <begin position="21"/>
        <end position="43"/>
    </location>
</feature>
<feature type="domain" description="Tripartite ATP-independent periplasmic transporters DctQ component" evidence="10">
    <location>
        <begin position="29"/>
        <end position="157"/>
    </location>
</feature>
<sequence>MKKPEKLINSIESLVATVGKAAGLLNLLLIALIVIDVSLRTLFSLTGTWVVELEWHLFAIIFLLGIPYALQQDKHVRVDLFYERFSHYDKRAVNLAGTIFFLLPWAIVLLYTGGHYAAEAWASGEGSPNPNGIPYFFPIKSMIPLMAGLLILQAIATGLTVYFEPDPEEWKLREDEAE</sequence>
<evidence type="ECO:0000256" key="9">
    <source>
        <dbReference type="SAM" id="Phobius"/>
    </source>
</evidence>
<evidence type="ECO:0000256" key="6">
    <source>
        <dbReference type="ARBA" id="ARBA00022989"/>
    </source>
</evidence>
<feature type="transmembrane region" description="Helical" evidence="9">
    <location>
        <begin position="92"/>
        <end position="111"/>
    </location>
</feature>
<evidence type="ECO:0000259" key="10">
    <source>
        <dbReference type="Pfam" id="PF04290"/>
    </source>
</evidence>
<evidence type="ECO:0000256" key="8">
    <source>
        <dbReference type="ARBA" id="ARBA00038436"/>
    </source>
</evidence>
<evidence type="ECO:0000313" key="12">
    <source>
        <dbReference type="Proteomes" id="UP000199021"/>
    </source>
</evidence>
<evidence type="ECO:0000256" key="2">
    <source>
        <dbReference type="ARBA" id="ARBA00022448"/>
    </source>
</evidence>
<protein>
    <submittedName>
        <fullName evidence="11">TRAP-type mannitol/chloroaromatic compound transport system, small permease component</fullName>
    </submittedName>
</protein>
<dbReference type="InterPro" id="IPR055348">
    <property type="entry name" value="DctQ"/>
</dbReference>
<feature type="transmembrane region" description="Helical" evidence="9">
    <location>
        <begin position="55"/>
        <end position="71"/>
    </location>
</feature>
<dbReference type="AlphaFoldDB" id="A0A1H8ZRV2"/>
<evidence type="ECO:0000256" key="3">
    <source>
        <dbReference type="ARBA" id="ARBA00022475"/>
    </source>
</evidence>
<evidence type="ECO:0000256" key="7">
    <source>
        <dbReference type="ARBA" id="ARBA00023136"/>
    </source>
</evidence>
<name>A0A1H8ZRV2_9BACT</name>
<dbReference type="STRING" id="478744.SAMN05444359_101424"/>
<dbReference type="EMBL" id="FOFB01000001">
    <property type="protein sequence ID" value="SEP67084.1"/>
    <property type="molecule type" value="Genomic_DNA"/>
</dbReference>
<evidence type="ECO:0000313" key="11">
    <source>
        <dbReference type="EMBL" id="SEP67084.1"/>
    </source>
</evidence>
<comment type="similarity">
    <text evidence="8">Belongs to the TRAP transporter small permease family.</text>
</comment>
<dbReference type="Pfam" id="PF04290">
    <property type="entry name" value="DctQ"/>
    <property type="match status" value="1"/>
</dbReference>
<accession>A0A1H8ZRV2</accession>
<keyword evidence="2" id="KW-0813">Transport</keyword>
<keyword evidence="5 9" id="KW-0812">Transmembrane</keyword>
<evidence type="ECO:0000256" key="1">
    <source>
        <dbReference type="ARBA" id="ARBA00004429"/>
    </source>
</evidence>
<dbReference type="Proteomes" id="UP000199021">
    <property type="component" value="Unassembled WGS sequence"/>
</dbReference>
<reference evidence="12" key="1">
    <citation type="submission" date="2016-10" db="EMBL/GenBank/DDBJ databases">
        <authorList>
            <person name="Varghese N."/>
            <person name="Submissions S."/>
        </authorList>
    </citation>
    <scope>NUCLEOTIDE SEQUENCE [LARGE SCALE GENOMIC DNA]</scope>
    <source>
        <strain evidence="12">DSM 24740</strain>
    </source>
</reference>
<keyword evidence="7 9" id="KW-0472">Membrane</keyword>
<evidence type="ECO:0000256" key="5">
    <source>
        <dbReference type="ARBA" id="ARBA00022692"/>
    </source>
</evidence>
<keyword evidence="6 9" id="KW-1133">Transmembrane helix</keyword>
<dbReference type="InterPro" id="IPR007387">
    <property type="entry name" value="TRAP_DctQ"/>
</dbReference>
<proteinExistence type="inferred from homology"/>
<feature type="transmembrane region" description="Helical" evidence="9">
    <location>
        <begin position="142"/>
        <end position="163"/>
    </location>
</feature>
<comment type="subcellular location">
    <subcellularLocation>
        <location evidence="1">Cell inner membrane</location>
        <topology evidence="1">Multi-pass membrane protein</topology>
    </subcellularLocation>
</comment>